<dbReference type="InterPro" id="IPR036278">
    <property type="entry name" value="Sialidase_sf"/>
</dbReference>
<evidence type="ECO:0000313" key="1">
    <source>
        <dbReference type="EMBL" id="KAB6147398.1"/>
    </source>
</evidence>
<organism evidence="1 2">
    <name type="scientific">Bacteroides xylanisolvens</name>
    <dbReference type="NCBI Taxonomy" id="371601"/>
    <lineage>
        <taxon>Bacteria</taxon>
        <taxon>Pseudomonadati</taxon>
        <taxon>Bacteroidota</taxon>
        <taxon>Bacteroidia</taxon>
        <taxon>Bacteroidales</taxon>
        <taxon>Bacteroidaceae</taxon>
        <taxon>Bacteroides</taxon>
    </lineage>
</organism>
<accession>A0A7J5PXB5</accession>
<name>A0A7J5PXB5_9BACE</name>
<evidence type="ECO:0000313" key="2">
    <source>
        <dbReference type="Proteomes" id="UP000434604"/>
    </source>
</evidence>
<dbReference type="Gene3D" id="2.115.10.20">
    <property type="entry name" value="Glycosyl hydrolase domain, family 43"/>
    <property type="match status" value="1"/>
</dbReference>
<dbReference type="CDD" id="cd08994">
    <property type="entry name" value="GH43_62_32_68_117_130-like"/>
    <property type="match status" value="1"/>
</dbReference>
<dbReference type="SUPFAM" id="SSF50939">
    <property type="entry name" value="Sialidases"/>
    <property type="match status" value="1"/>
</dbReference>
<dbReference type="AlphaFoldDB" id="A0A7J5PXB5"/>
<protein>
    <submittedName>
        <fullName evidence="1">Uncharacterized protein</fullName>
    </submittedName>
</protein>
<dbReference type="EMBL" id="WDED01000016">
    <property type="protein sequence ID" value="KAB6147398.1"/>
    <property type="molecule type" value="Genomic_DNA"/>
</dbReference>
<reference evidence="1 2" key="1">
    <citation type="journal article" date="2019" name="Nat. Med.">
        <title>A library of human gut bacterial isolates paired with longitudinal multiomics data enables mechanistic microbiome research.</title>
        <authorList>
            <person name="Poyet M."/>
            <person name="Groussin M."/>
            <person name="Gibbons S.M."/>
            <person name="Avila-Pacheco J."/>
            <person name="Jiang X."/>
            <person name="Kearney S.M."/>
            <person name="Perrotta A.R."/>
            <person name="Berdy B."/>
            <person name="Zhao S."/>
            <person name="Lieberman T.D."/>
            <person name="Swanson P.K."/>
            <person name="Smith M."/>
            <person name="Roesemann S."/>
            <person name="Alexander J.E."/>
            <person name="Rich S.A."/>
            <person name="Livny J."/>
            <person name="Vlamakis H."/>
            <person name="Clish C."/>
            <person name="Bullock K."/>
            <person name="Deik A."/>
            <person name="Scott J."/>
            <person name="Pierce K.A."/>
            <person name="Xavier R.J."/>
            <person name="Alm E.J."/>
        </authorList>
    </citation>
    <scope>NUCLEOTIDE SEQUENCE [LARGE SCALE GENOMIC DNA]</scope>
    <source>
        <strain evidence="1 2">BIOML-A58</strain>
    </source>
</reference>
<sequence length="527" mass="60187">MVLFMTPVTILSQIIERKRPVEWSKLIEGARFMDRFLPMKGNILSSDTWGATSVIPRYVDNGIEDRVWSYWGGNIQKAEDGQYHLFVCGWLENSSAGHMEWPKSYVFNTVSDTPTGPFKLHNIIGRGHNPEVFRLKDGRYVLYVIDGRYVTDDVNGVWKYGKFDFDSRDRKVIEGLSNLSFAQREDGSFVMVCRGGGIWISRDGLSTYHQITDESVYPNVDGRFEDPVIWRDSVQYDMIVNDWYGRIAYYLRSKDGVKWVIDPREAYMPGIAIHEDGVVEDWFKFERIKIFQDQYGRAVQANFAVIDTLKHQDKPYDNHSSKNISIPLNPGLILTVMNTEPIHPKTKSIQVRIKAEEGFNPHTDIDIRSLRFGASEEVNYGRGCSVLKTEKDGNDLIVIFDAKGHGVTEEEFVLKLIGRSVQGKLLYGYARLPHVDYNAPILSARAPVFLAEGRTQCKIEIQNFGLSVSEQSVLEIETIDGNKRIRIASGKIPVLRPYEKVELVLPVSKKTGDWKEEQLKVTILSNK</sequence>
<gene>
    <name evidence="1" type="ORF">GA398_12140</name>
</gene>
<dbReference type="InterPro" id="IPR023296">
    <property type="entry name" value="Glyco_hydro_beta-prop_sf"/>
</dbReference>
<proteinExistence type="predicted"/>
<dbReference type="Proteomes" id="UP000434604">
    <property type="component" value="Unassembled WGS sequence"/>
</dbReference>
<comment type="caution">
    <text evidence="1">The sequence shown here is derived from an EMBL/GenBank/DDBJ whole genome shotgun (WGS) entry which is preliminary data.</text>
</comment>